<dbReference type="RefSeq" id="WP_113983130.1">
    <property type="nucleotide sequence ID" value="NZ_QMEY01000011.1"/>
</dbReference>
<evidence type="ECO:0000259" key="4">
    <source>
        <dbReference type="PROSITE" id="PS51077"/>
    </source>
</evidence>
<dbReference type="PANTHER" id="PTHR30136">
    <property type="entry name" value="HELIX-TURN-HELIX TRANSCRIPTIONAL REGULATOR, ICLR FAMILY"/>
    <property type="match status" value="1"/>
</dbReference>
<sequence>MSVAAKVTAVLGAFLPGDVRLTLTEICRRAGLPLTTGHRLVGELTARGFLERLPEGSYRVGRLLWRIGAQAAEPRELRELALPYMAELYAATRENVQLAVLGEDRVLCLERLRGPHSVPVFSRVAGELPLHATGVGKVLLAFAAEETVERVLAAPLAAVTPNTITDPGRLRAELAEVRRSGLAHTQEEMSIGTLSAAAPVRDGDDRVVAALSVVVWRHSADLRRLDPAVLGAARALSRDLAAIS</sequence>
<proteinExistence type="predicted"/>
<feature type="domain" description="HTH iclR-type" evidence="4">
    <location>
        <begin position="1"/>
        <end position="62"/>
    </location>
</feature>
<dbReference type="InterPro" id="IPR005471">
    <property type="entry name" value="Tscrpt_reg_IclR_N"/>
</dbReference>
<evidence type="ECO:0000259" key="5">
    <source>
        <dbReference type="PROSITE" id="PS51078"/>
    </source>
</evidence>
<dbReference type="SUPFAM" id="SSF46785">
    <property type="entry name" value="Winged helix' DNA-binding domain"/>
    <property type="match status" value="1"/>
</dbReference>
<dbReference type="PANTHER" id="PTHR30136:SF24">
    <property type="entry name" value="HTH-TYPE TRANSCRIPTIONAL REPRESSOR ALLR"/>
    <property type="match status" value="1"/>
</dbReference>
<dbReference type="InterPro" id="IPR029016">
    <property type="entry name" value="GAF-like_dom_sf"/>
</dbReference>
<evidence type="ECO:0000313" key="7">
    <source>
        <dbReference type="Proteomes" id="UP000253303"/>
    </source>
</evidence>
<dbReference type="Pfam" id="PF01614">
    <property type="entry name" value="IclR_C"/>
    <property type="match status" value="1"/>
</dbReference>
<protein>
    <submittedName>
        <fullName evidence="6">IclR family transcriptional regulator</fullName>
    </submittedName>
</protein>
<dbReference type="GO" id="GO:0003700">
    <property type="term" value="F:DNA-binding transcription factor activity"/>
    <property type="evidence" value="ECO:0007669"/>
    <property type="project" value="TreeGrafter"/>
</dbReference>
<dbReference type="PROSITE" id="PS51078">
    <property type="entry name" value="ICLR_ED"/>
    <property type="match status" value="1"/>
</dbReference>
<dbReference type="AlphaFoldDB" id="A0A366LW66"/>
<keyword evidence="3" id="KW-0804">Transcription</keyword>
<dbReference type="GO" id="GO:0003677">
    <property type="term" value="F:DNA binding"/>
    <property type="evidence" value="ECO:0007669"/>
    <property type="project" value="UniProtKB-KW"/>
</dbReference>
<feature type="domain" description="IclR-ED" evidence="5">
    <location>
        <begin position="63"/>
        <end position="242"/>
    </location>
</feature>
<dbReference type="Pfam" id="PF09339">
    <property type="entry name" value="HTH_IclR"/>
    <property type="match status" value="1"/>
</dbReference>
<gene>
    <name evidence="6" type="ORF">DP939_24700</name>
</gene>
<evidence type="ECO:0000256" key="1">
    <source>
        <dbReference type="ARBA" id="ARBA00023015"/>
    </source>
</evidence>
<dbReference type="InterPro" id="IPR036388">
    <property type="entry name" value="WH-like_DNA-bd_sf"/>
</dbReference>
<keyword evidence="1" id="KW-0805">Transcription regulation</keyword>
<accession>A0A366LW66</accession>
<dbReference type="GO" id="GO:0045892">
    <property type="term" value="P:negative regulation of DNA-templated transcription"/>
    <property type="evidence" value="ECO:0007669"/>
    <property type="project" value="TreeGrafter"/>
</dbReference>
<dbReference type="InterPro" id="IPR036390">
    <property type="entry name" value="WH_DNA-bd_sf"/>
</dbReference>
<reference evidence="6 7" key="1">
    <citation type="submission" date="2018-06" db="EMBL/GenBank/DDBJ databases">
        <title>Sphaerisporangium craniellae sp. nov., isolated from a marine sponge in the South China Sea.</title>
        <authorList>
            <person name="Li L."/>
        </authorList>
    </citation>
    <scope>NUCLEOTIDE SEQUENCE [LARGE SCALE GENOMIC DNA]</scope>
    <source>
        <strain evidence="6 7">LHW63015</strain>
    </source>
</reference>
<comment type="caution">
    <text evidence="6">The sequence shown here is derived from an EMBL/GenBank/DDBJ whole genome shotgun (WGS) entry which is preliminary data.</text>
</comment>
<dbReference type="InterPro" id="IPR050707">
    <property type="entry name" value="HTH_MetabolicPath_Reg"/>
</dbReference>
<dbReference type="OrthoDB" id="60629at2"/>
<name>A0A366LW66_9ACTN</name>
<dbReference type="InterPro" id="IPR014757">
    <property type="entry name" value="Tscrpt_reg_IclR_C"/>
</dbReference>
<dbReference type="Gene3D" id="3.30.450.40">
    <property type="match status" value="1"/>
</dbReference>
<organism evidence="6 7">
    <name type="scientific">Spongiactinospora rosea</name>
    <dbReference type="NCBI Taxonomy" id="2248750"/>
    <lineage>
        <taxon>Bacteria</taxon>
        <taxon>Bacillati</taxon>
        <taxon>Actinomycetota</taxon>
        <taxon>Actinomycetes</taxon>
        <taxon>Streptosporangiales</taxon>
        <taxon>Streptosporangiaceae</taxon>
        <taxon>Spongiactinospora</taxon>
    </lineage>
</organism>
<keyword evidence="7" id="KW-1185">Reference proteome</keyword>
<dbReference type="SUPFAM" id="SSF55781">
    <property type="entry name" value="GAF domain-like"/>
    <property type="match status" value="1"/>
</dbReference>
<evidence type="ECO:0000256" key="2">
    <source>
        <dbReference type="ARBA" id="ARBA00023125"/>
    </source>
</evidence>
<dbReference type="PROSITE" id="PS51077">
    <property type="entry name" value="HTH_ICLR"/>
    <property type="match status" value="1"/>
</dbReference>
<dbReference type="SMART" id="SM00346">
    <property type="entry name" value="HTH_ICLR"/>
    <property type="match status" value="1"/>
</dbReference>
<evidence type="ECO:0000256" key="3">
    <source>
        <dbReference type="ARBA" id="ARBA00023163"/>
    </source>
</evidence>
<dbReference type="EMBL" id="QMEY01000011">
    <property type="protein sequence ID" value="RBQ17564.1"/>
    <property type="molecule type" value="Genomic_DNA"/>
</dbReference>
<evidence type="ECO:0000313" key="6">
    <source>
        <dbReference type="EMBL" id="RBQ17564.1"/>
    </source>
</evidence>
<dbReference type="Proteomes" id="UP000253303">
    <property type="component" value="Unassembled WGS sequence"/>
</dbReference>
<keyword evidence="2" id="KW-0238">DNA-binding</keyword>
<dbReference type="Gene3D" id="1.10.10.10">
    <property type="entry name" value="Winged helix-like DNA-binding domain superfamily/Winged helix DNA-binding domain"/>
    <property type="match status" value="1"/>
</dbReference>